<evidence type="ECO:0000313" key="2">
    <source>
        <dbReference type="EMBL" id="GAA3013899.1"/>
    </source>
</evidence>
<protein>
    <submittedName>
        <fullName evidence="2">Uncharacterized protein</fullName>
    </submittedName>
</protein>
<accession>A0ABP6KNC2</accession>
<evidence type="ECO:0000313" key="3">
    <source>
        <dbReference type="Proteomes" id="UP001499930"/>
    </source>
</evidence>
<keyword evidence="3" id="KW-1185">Reference proteome</keyword>
<proteinExistence type="predicted"/>
<dbReference type="Proteomes" id="UP001499930">
    <property type="component" value="Unassembled WGS sequence"/>
</dbReference>
<dbReference type="EMBL" id="BAAAWD010000010">
    <property type="protein sequence ID" value="GAA3013899.1"/>
    <property type="molecule type" value="Genomic_DNA"/>
</dbReference>
<feature type="region of interest" description="Disordered" evidence="1">
    <location>
        <begin position="58"/>
        <end position="91"/>
    </location>
</feature>
<name>A0ABP6KNC2_9ACTN</name>
<sequence>MLGNDQSPGEGQPAIAVTARHGRSSSTASFSASLSAYAATVPAPVTIVPATPYASRRRTAFQHVRARISPSSTSGPPEATSSHPGTPPIAS</sequence>
<comment type="caution">
    <text evidence="2">The sequence shown here is derived from an EMBL/GenBank/DDBJ whole genome shotgun (WGS) entry which is preliminary data.</text>
</comment>
<evidence type="ECO:0000256" key="1">
    <source>
        <dbReference type="SAM" id="MobiDB-lite"/>
    </source>
</evidence>
<feature type="compositionally biased region" description="Polar residues" evidence="1">
    <location>
        <begin position="69"/>
        <end position="84"/>
    </location>
</feature>
<feature type="region of interest" description="Disordered" evidence="1">
    <location>
        <begin position="1"/>
        <end position="29"/>
    </location>
</feature>
<organism evidence="2 3">
    <name type="scientific">Streptosporangium longisporum</name>
    <dbReference type="NCBI Taxonomy" id="46187"/>
    <lineage>
        <taxon>Bacteria</taxon>
        <taxon>Bacillati</taxon>
        <taxon>Actinomycetota</taxon>
        <taxon>Actinomycetes</taxon>
        <taxon>Streptosporangiales</taxon>
        <taxon>Streptosporangiaceae</taxon>
        <taxon>Streptosporangium</taxon>
    </lineage>
</organism>
<reference evidence="3" key="1">
    <citation type="journal article" date="2019" name="Int. J. Syst. Evol. Microbiol.">
        <title>The Global Catalogue of Microorganisms (GCM) 10K type strain sequencing project: providing services to taxonomists for standard genome sequencing and annotation.</title>
        <authorList>
            <consortium name="The Broad Institute Genomics Platform"/>
            <consortium name="The Broad Institute Genome Sequencing Center for Infectious Disease"/>
            <person name="Wu L."/>
            <person name="Ma J."/>
        </authorList>
    </citation>
    <scope>NUCLEOTIDE SEQUENCE [LARGE SCALE GENOMIC DNA]</scope>
    <source>
        <strain evidence="3">JCM 3106</strain>
    </source>
</reference>
<dbReference type="RefSeq" id="WP_344897762.1">
    <property type="nucleotide sequence ID" value="NZ_BAAAWD010000010.1"/>
</dbReference>
<gene>
    <name evidence="2" type="ORF">GCM10017559_41460</name>
</gene>